<dbReference type="PANTHER" id="PTHR10622">
    <property type="entry name" value="HET DOMAIN-CONTAINING PROTEIN"/>
    <property type="match status" value="1"/>
</dbReference>
<reference evidence="4" key="1">
    <citation type="journal article" date="2013" name="Mol. Plant Microbe Interact.">
        <title>Global aspects of pacC regulation of pathogenicity genes in Colletotrichum gloeosporioides as revealed by transcriptome analysis.</title>
        <authorList>
            <person name="Alkan N."/>
            <person name="Meng X."/>
            <person name="Friedlander G."/>
            <person name="Reuveni E."/>
            <person name="Sukno S."/>
            <person name="Sherman A."/>
            <person name="Thon M."/>
            <person name="Fluhr R."/>
            <person name="Prusky D."/>
        </authorList>
    </citation>
    <scope>NUCLEOTIDE SEQUENCE [LARGE SCALE GENOMIC DNA]</scope>
    <source>
        <strain evidence="4">Cg-14</strain>
    </source>
</reference>
<gene>
    <name evidence="3" type="ORF">CGLO_04584</name>
</gene>
<feature type="domain" description="Heterokaryon incompatibility" evidence="1">
    <location>
        <begin position="23"/>
        <end position="114"/>
    </location>
</feature>
<feature type="domain" description="DUF8212" evidence="2">
    <location>
        <begin position="224"/>
        <end position="261"/>
    </location>
</feature>
<evidence type="ECO:0000313" key="3">
    <source>
        <dbReference type="EMBL" id="EQB55493.1"/>
    </source>
</evidence>
<comment type="caution">
    <text evidence="3">The sequence shown here is derived from an EMBL/GenBank/DDBJ whole genome shotgun (WGS) entry which is preliminary data.</text>
</comment>
<protein>
    <submittedName>
        <fullName evidence="3">HET domain-containing protein</fullName>
    </submittedName>
</protein>
<dbReference type="InterPro" id="IPR058525">
    <property type="entry name" value="DUF8212"/>
</dbReference>
<accession>T0KS70</accession>
<dbReference type="STRING" id="1237896.T0KS70"/>
<proteinExistence type="predicted"/>
<dbReference type="Proteomes" id="UP000015530">
    <property type="component" value="Unassembled WGS sequence"/>
</dbReference>
<dbReference type="Pfam" id="PF26640">
    <property type="entry name" value="DUF8212"/>
    <property type="match status" value="1"/>
</dbReference>
<evidence type="ECO:0000313" key="4">
    <source>
        <dbReference type="Proteomes" id="UP000015530"/>
    </source>
</evidence>
<dbReference type="EMBL" id="AMYD01000925">
    <property type="protein sequence ID" value="EQB55493.1"/>
    <property type="molecule type" value="Genomic_DNA"/>
</dbReference>
<dbReference type="OrthoDB" id="20872at2759"/>
<dbReference type="Pfam" id="PF06985">
    <property type="entry name" value="HET"/>
    <property type="match status" value="1"/>
</dbReference>
<dbReference type="AlphaFoldDB" id="T0KS70"/>
<dbReference type="InterPro" id="IPR010730">
    <property type="entry name" value="HET"/>
</dbReference>
<name>T0KS70_COLGC</name>
<dbReference type="HOGENOM" id="CLU_000288_138_11_1"/>
<evidence type="ECO:0000259" key="1">
    <source>
        <dbReference type="Pfam" id="PF06985"/>
    </source>
</evidence>
<evidence type="ECO:0000259" key="2">
    <source>
        <dbReference type="Pfam" id="PF26640"/>
    </source>
</evidence>
<dbReference type="PANTHER" id="PTHR10622:SF12">
    <property type="entry name" value="HET DOMAIN-CONTAINING PROTEIN"/>
    <property type="match status" value="1"/>
</dbReference>
<organism evidence="3 4">
    <name type="scientific">Colletotrichum gloeosporioides (strain Cg-14)</name>
    <name type="common">Anthracnose fungus</name>
    <name type="synonym">Glomerella cingulata</name>
    <dbReference type="NCBI Taxonomy" id="1237896"/>
    <lineage>
        <taxon>Eukaryota</taxon>
        <taxon>Fungi</taxon>
        <taxon>Dikarya</taxon>
        <taxon>Ascomycota</taxon>
        <taxon>Pezizomycotina</taxon>
        <taxon>Sordariomycetes</taxon>
        <taxon>Hypocreomycetidae</taxon>
        <taxon>Glomerellales</taxon>
        <taxon>Glomerellaceae</taxon>
        <taxon>Colletotrichum</taxon>
        <taxon>Colletotrichum gloeosporioides species complex</taxon>
    </lineage>
</organism>
<sequence length="563" mass="64443">MKLLNCTSLEIEEYYGSSIPEKYAILSHTWESGEASFQDVGNTEVMASKSGWAKIKQACRLALDQGHSHAWIDTCCIDKTNFTELTEAINSMFKWYARSTTCYAYLADIGADESLQFQDSRWFTRGWTLQELIAPRQVEFYDKNWNFLGTRADLSNKMEERTGIDKDFLTNTTEAVEDMLSDIPIARRMSWAADRETTRDEDLAYCLLGIFGVNMPLLYGEGPRAFMRLQEEIIRDTHDTSIFAWSHPNPKSTVPNQTPQLLFGVLATSPSMFANAKTLERAPEKTSVEYTMTNKGLRIENEVFGAEYDWQEMSMELGCRLRDDDESGNLCILLRDQGDGTMVRSSPYIHKTSSRLPRFNPRPHTRLLIRKHLNPRQSYALENCHESISFFGEVLRVGTYVPAQLQLTSASPRELWDPDRSAFLTKGLRDFYGVVHFRVVILESGSGGWNSVGQDFVVATWFQGGGLDQPEMRLATSTERNELYNAVMTRNTDSWQSLCMRQKVQPVDVWLEEDRTKQPRRLVDRVKSKLTEKWRFSASPQMSTMMGTSRKHAVRITITPVQA</sequence>